<name>A0A813WU66_9BILA</name>
<organism evidence="5 7">
    <name type="scientific">Adineta steineri</name>
    <dbReference type="NCBI Taxonomy" id="433720"/>
    <lineage>
        <taxon>Eukaryota</taxon>
        <taxon>Metazoa</taxon>
        <taxon>Spiralia</taxon>
        <taxon>Gnathifera</taxon>
        <taxon>Rotifera</taxon>
        <taxon>Eurotatoria</taxon>
        <taxon>Bdelloidea</taxon>
        <taxon>Adinetida</taxon>
        <taxon>Adinetidae</taxon>
        <taxon>Adineta</taxon>
    </lineage>
</organism>
<protein>
    <submittedName>
        <fullName evidence="5">Uncharacterized protein</fullName>
    </submittedName>
</protein>
<feature type="signal peptide" evidence="4">
    <location>
        <begin position="1"/>
        <end position="19"/>
    </location>
</feature>
<dbReference type="SUPFAM" id="SSF54654">
    <property type="entry name" value="CI-2 family of serine protease inhibitors"/>
    <property type="match status" value="1"/>
</dbReference>
<sequence>MRLLLFYFVITIILSAINATDDIRQRFEGLVGKTVQAAWQKIDREAPGKPIEIMRLSSPQSKKAITPGYVRVILNDRTGRVLYTPILQPN</sequence>
<dbReference type="Proteomes" id="UP000663860">
    <property type="component" value="Unassembled WGS sequence"/>
</dbReference>
<comment type="caution">
    <text evidence="5">The sequence shown here is derived from an EMBL/GenBank/DDBJ whole genome shotgun (WGS) entry which is preliminary data.</text>
</comment>
<evidence type="ECO:0000256" key="2">
    <source>
        <dbReference type="ARBA" id="ARBA00022690"/>
    </source>
</evidence>
<evidence type="ECO:0000256" key="4">
    <source>
        <dbReference type="SAM" id="SignalP"/>
    </source>
</evidence>
<keyword evidence="3" id="KW-0722">Serine protease inhibitor</keyword>
<reference evidence="5" key="1">
    <citation type="submission" date="2021-02" db="EMBL/GenBank/DDBJ databases">
        <authorList>
            <person name="Nowell W R."/>
        </authorList>
    </citation>
    <scope>NUCLEOTIDE SEQUENCE</scope>
</reference>
<proteinExistence type="inferred from homology"/>
<dbReference type="GO" id="GO:0004867">
    <property type="term" value="F:serine-type endopeptidase inhibitor activity"/>
    <property type="evidence" value="ECO:0007669"/>
    <property type="project" value="UniProtKB-KW"/>
</dbReference>
<feature type="chain" id="PRO_5036409562" evidence="4">
    <location>
        <begin position="20"/>
        <end position="90"/>
    </location>
</feature>
<dbReference type="Proteomes" id="UP000663868">
    <property type="component" value="Unassembled WGS sequence"/>
</dbReference>
<dbReference type="EMBL" id="CAJOBB010000065">
    <property type="protein sequence ID" value="CAF3541957.1"/>
    <property type="molecule type" value="Genomic_DNA"/>
</dbReference>
<dbReference type="EMBL" id="CAJNOE010000071">
    <property type="protein sequence ID" value="CAF0857279.1"/>
    <property type="molecule type" value="Genomic_DNA"/>
</dbReference>
<keyword evidence="2" id="KW-0646">Protease inhibitor</keyword>
<dbReference type="InterPro" id="IPR036354">
    <property type="entry name" value="Prot_inh_pot1_sf"/>
</dbReference>
<comment type="similarity">
    <text evidence="1">Belongs to the protease inhibitor I13 (potato type I serine protease inhibitor) family.</text>
</comment>
<gene>
    <name evidence="5" type="ORF">IZO911_LOCUS9926</name>
    <name evidence="6" type="ORF">KXQ929_LOCUS2209</name>
</gene>
<keyword evidence="4" id="KW-0732">Signal</keyword>
<evidence type="ECO:0000256" key="1">
    <source>
        <dbReference type="ARBA" id="ARBA00008210"/>
    </source>
</evidence>
<dbReference type="AlphaFoldDB" id="A0A813WU66"/>
<evidence type="ECO:0000313" key="6">
    <source>
        <dbReference type="EMBL" id="CAF3541957.1"/>
    </source>
</evidence>
<evidence type="ECO:0000313" key="5">
    <source>
        <dbReference type="EMBL" id="CAF0857279.1"/>
    </source>
</evidence>
<evidence type="ECO:0000256" key="3">
    <source>
        <dbReference type="ARBA" id="ARBA00022900"/>
    </source>
</evidence>
<evidence type="ECO:0000313" key="7">
    <source>
        <dbReference type="Proteomes" id="UP000663860"/>
    </source>
</evidence>
<accession>A0A813WU66</accession>